<evidence type="ECO:0000256" key="1">
    <source>
        <dbReference type="ARBA" id="ARBA00023015"/>
    </source>
</evidence>
<dbReference type="OrthoDB" id="10527207at2759"/>
<accession>A0A423TQA4</accession>
<gene>
    <name evidence="6" type="ORF">C7M84_002676</name>
</gene>
<keyword evidence="3" id="KW-0539">Nucleus</keyword>
<keyword evidence="5" id="KW-0812">Transmembrane</keyword>
<dbReference type="GO" id="GO:0005634">
    <property type="term" value="C:nucleus"/>
    <property type="evidence" value="ECO:0007669"/>
    <property type="project" value="InterPro"/>
</dbReference>
<evidence type="ECO:0000256" key="3">
    <source>
        <dbReference type="ARBA" id="ARBA00023242"/>
    </source>
</evidence>
<keyword evidence="5" id="KW-0472">Membrane</keyword>
<keyword evidence="2" id="KW-0804">Transcription</keyword>
<evidence type="ECO:0000256" key="5">
    <source>
        <dbReference type="SAM" id="Phobius"/>
    </source>
</evidence>
<evidence type="ECO:0000256" key="2">
    <source>
        <dbReference type="ARBA" id="ARBA00023163"/>
    </source>
</evidence>
<dbReference type="EMBL" id="QCYY01001356">
    <property type="protein sequence ID" value="ROT78603.1"/>
    <property type="molecule type" value="Genomic_DNA"/>
</dbReference>
<organism evidence="6 7">
    <name type="scientific">Penaeus vannamei</name>
    <name type="common">Whiteleg shrimp</name>
    <name type="synonym">Litopenaeus vannamei</name>
    <dbReference type="NCBI Taxonomy" id="6689"/>
    <lineage>
        <taxon>Eukaryota</taxon>
        <taxon>Metazoa</taxon>
        <taxon>Ecdysozoa</taxon>
        <taxon>Arthropoda</taxon>
        <taxon>Crustacea</taxon>
        <taxon>Multicrustacea</taxon>
        <taxon>Malacostraca</taxon>
        <taxon>Eumalacostraca</taxon>
        <taxon>Eucarida</taxon>
        <taxon>Decapoda</taxon>
        <taxon>Dendrobranchiata</taxon>
        <taxon>Penaeoidea</taxon>
        <taxon>Penaeidae</taxon>
        <taxon>Penaeus</taxon>
    </lineage>
</organism>
<reference evidence="6 7" key="2">
    <citation type="submission" date="2019-01" db="EMBL/GenBank/DDBJ databases">
        <title>The decoding of complex shrimp genome reveals the adaptation for benthos swimmer, frequently molting mechanism and breeding impact on genome.</title>
        <authorList>
            <person name="Sun Y."/>
            <person name="Gao Y."/>
            <person name="Yu Y."/>
        </authorList>
    </citation>
    <scope>NUCLEOTIDE SEQUENCE [LARGE SCALE GENOMIC DNA]</scope>
    <source>
        <tissue evidence="6">Muscle</tissue>
    </source>
</reference>
<protein>
    <submittedName>
        <fullName evidence="6">Uncharacterized protein</fullName>
    </submittedName>
</protein>
<name>A0A423TQA4_PENVA</name>
<dbReference type="GO" id="GO:0003700">
    <property type="term" value="F:DNA-binding transcription factor activity"/>
    <property type="evidence" value="ECO:0007669"/>
    <property type="project" value="InterPro"/>
</dbReference>
<feature type="region of interest" description="Disordered" evidence="4">
    <location>
        <begin position="271"/>
        <end position="310"/>
    </location>
</feature>
<evidence type="ECO:0000313" key="7">
    <source>
        <dbReference type="Proteomes" id="UP000283509"/>
    </source>
</evidence>
<dbReference type="InterPro" id="IPR012346">
    <property type="entry name" value="p53/RUNT-type_TF_DNA-bd_sf"/>
</dbReference>
<keyword evidence="1" id="KW-0805">Transcription regulation</keyword>
<reference evidence="6 7" key="1">
    <citation type="submission" date="2018-04" db="EMBL/GenBank/DDBJ databases">
        <authorList>
            <person name="Zhang X."/>
            <person name="Yuan J."/>
            <person name="Li F."/>
            <person name="Xiang J."/>
        </authorList>
    </citation>
    <scope>NUCLEOTIDE SEQUENCE [LARGE SCALE GENOMIC DNA]</scope>
    <source>
        <tissue evidence="6">Muscle</tissue>
    </source>
</reference>
<keyword evidence="7" id="KW-1185">Reference proteome</keyword>
<feature type="region of interest" description="Disordered" evidence="4">
    <location>
        <begin position="1"/>
        <end position="73"/>
    </location>
</feature>
<evidence type="ECO:0000256" key="4">
    <source>
        <dbReference type="SAM" id="MobiDB-lite"/>
    </source>
</evidence>
<evidence type="ECO:0000313" key="6">
    <source>
        <dbReference type="EMBL" id="ROT78603.1"/>
    </source>
</evidence>
<dbReference type="GO" id="GO:0003677">
    <property type="term" value="F:DNA binding"/>
    <property type="evidence" value="ECO:0007669"/>
    <property type="project" value="InterPro"/>
</dbReference>
<comment type="caution">
    <text evidence="6">The sequence shown here is derived from an EMBL/GenBank/DDBJ whole genome shotgun (WGS) entry which is preliminary data.</text>
</comment>
<dbReference type="Gene3D" id="2.60.40.720">
    <property type="match status" value="1"/>
</dbReference>
<feature type="compositionally biased region" description="Basic and acidic residues" evidence="4">
    <location>
        <begin position="59"/>
        <end position="73"/>
    </location>
</feature>
<feature type="compositionally biased region" description="Basic and acidic residues" evidence="4">
    <location>
        <begin position="282"/>
        <end position="293"/>
    </location>
</feature>
<dbReference type="Proteomes" id="UP000283509">
    <property type="component" value="Unassembled WGS sequence"/>
</dbReference>
<keyword evidence="5" id="KW-1133">Transmembrane helix</keyword>
<proteinExistence type="predicted"/>
<dbReference type="AlphaFoldDB" id="A0A423TQA4"/>
<feature type="transmembrane region" description="Helical" evidence="5">
    <location>
        <begin position="177"/>
        <end position="201"/>
    </location>
</feature>
<sequence>MGVPGASKSTNEGQSPKGRTRLIQSPTDSFDFLSRYQQEEEVLAPPTEENGGEEEDKDEGMTWRDESVRRRERPVEQLAKRNSFAGDFGFKVSFKEEGNVKSLQDGDGAQHLFTIAGFPISIRIEHSAPSDTPIRFLVVFTDPSHSATPIRLCRTHKEQQLEHAECRVSRFGFFFSLLRINSFGLCSFVFLFFLGCISSTFPFPPLPLLSLLSPSPLSLASSLSSLRLLSPSRPRSSLSSLAIPRGFYTDTFKGLLRACVAGRRSFPLSVTANPGRARRDKSKMERRNEDGRNKNKTCCNMSKQEPRSLGAEEKAVASAWRSVLHEARQSALLHVVNHYFRRFHAQEYEAVVREFRSLVDRKFKLQ</sequence>